<keyword evidence="7 8" id="KW-0472">Membrane</keyword>
<feature type="transmembrane region" description="Helical" evidence="8">
    <location>
        <begin position="72"/>
        <end position="93"/>
    </location>
</feature>
<dbReference type="RefSeq" id="WP_291794850.1">
    <property type="nucleotide sequence ID" value="NZ_BAAAPZ010000003.1"/>
</dbReference>
<evidence type="ECO:0000313" key="9">
    <source>
        <dbReference type="EMBL" id="GAA2092712.1"/>
    </source>
</evidence>
<dbReference type="InterPro" id="IPR002781">
    <property type="entry name" value="TM_pro_TauE-like"/>
</dbReference>
<dbReference type="PANTHER" id="PTHR30269">
    <property type="entry name" value="TRANSMEMBRANE PROTEIN YFCA"/>
    <property type="match status" value="1"/>
</dbReference>
<comment type="caution">
    <text evidence="9">The sequence shown here is derived from an EMBL/GenBank/DDBJ whole genome shotgun (WGS) entry which is preliminary data.</text>
</comment>
<evidence type="ECO:0000313" key="10">
    <source>
        <dbReference type="Proteomes" id="UP001500984"/>
    </source>
</evidence>
<gene>
    <name evidence="9" type="ORF">GCM10009823_10610</name>
</gene>
<evidence type="ECO:0000256" key="7">
    <source>
        <dbReference type="ARBA" id="ARBA00023136"/>
    </source>
</evidence>
<keyword evidence="10" id="KW-1185">Reference proteome</keyword>
<dbReference type="PANTHER" id="PTHR30269:SF37">
    <property type="entry name" value="MEMBRANE TRANSPORTER PROTEIN"/>
    <property type="match status" value="1"/>
</dbReference>
<dbReference type="InterPro" id="IPR052017">
    <property type="entry name" value="TSUP"/>
</dbReference>
<proteinExistence type="inferred from homology"/>
<keyword evidence="5 8" id="KW-0812">Transmembrane</keyword>
<feature type="transmembrane region" description="Helical" evidence="8">
    <location>
        <begin position="131"/>
        <end position="157"/>
    </location>
</feature>
<dbReference type="EMBL" id="BAAAPZ010000003">
    <property type="protein sequence ID" value="GAA2092712.1"/>
    <property type="molecule type" value="Genomic_DNA"/>
</dbReference>
<keyword evidence="4 8" id="KW-1003">Cell membrane</keyword>
<feature type="transmembrane region" description="Helical" evidence="8">
    <location>
        <begin position="225"/>
        <end position="246"/>
    </location>
</feature>
<keyword evidence="3" id="KW-0813">Transport</keyword>
<feature type="transmembrane region" description="Helical" evidence="8">
    <location>
        <begin position="42"/>
        <end position="60"/>
    </location>
</feature>
<evidence type="ECO:0000256" key="6">
    <source>
        <dbReference type="ARBA" id="ARBA00022989"/>
    </source>
</evidence>
<organism evidence="9 10">
    <name type="scientific">Brevibacterium salitolerans</name>
    <dbReference type="NCBI Taxonomy" id="1403566"/>
    <lineage>
        <taxon>Bacteria</taxon>
        <taxon>Bacillati</taxon>
        <taxon>Actinomycetota</taxon>
        <taxon>Actinomycetes</taxon>
        <taxon>Micrococcales</taxon>
        <taxon>Brevibacteriaceae</taxon>
        <taxon>Brevibacterium</taxon>
    </lineage>
</organism>
<dbReference type="Proteomes" id="UP001500984">
    <property type="component" value="Unassembled WGS sequence"/>
</dbReference>
<protein>
    <recommendedName>
        <fullName evidence="8">Probable membrane transporter protein</fullName>
    </recommendedName>
</protein>
<evidence type="ECO:0000256" key="8">
    <source>
        <dbReference type="RuleBase" id="RU363041"/>
    </source>
</evidence>
<sequence length="249" mass="25596">MQLVIVLILLAVLVGALAQRITGMGFALVSGPFLVLLLDPVPGVVLVNVCGLVSSIIVLARTYREVEWKFSGCLALGGMIGAFPGALLAVALPSHALEILIGALVVAALAASLLLGRVLTRPLTRRKRGAVITGLASGAMNSAAGIGGPALSAFSVLTRWEQRSFAATIQPVFVVMAAFSILSKLVLDHGAWPSLGLGTWALILAALVIGQLAGELLSRVTPVTLARNGMLVLAFLGGILTILRGLGVL</sequence>
<evidence type="ECO:0000256" key="3">
    <source>
        <dbReference type="ARBA" id="ARBA00022448"/>
    </source>
</evidence>
<feature type="transmembrane region" description="Helical" evidence="8">
    <location>
        <begin position="169"/>
        <end position="187"/>
    </location>
</feature>
<dbReference type="Pfam" id="PF01925">
    <property type="entry name" value="TauE"/>
    <property type="match status" value="1"/>
</dbReference>
<evidence type="ECO:0000256" key="1">
    <source>
        <dbReference type="ARBA" id="ARBA00004651"/>
    </source>
</evidence>
<feature type="transmembrane region" description="Helical" evidence="8">
    <location>
        <begin position="99"/>
        <end position="119"/>
    </location>
</feature>
<accession>A0ABN2WKC6</accession>
<comment type="subcellular location">
    <subcellularLocation>
        <location evidence="1 8">Cell membrane</location>
        <topology evidence="1 8">Multi-pass membrane protein</topology>
    </subcellularLocation>
</comment>
<name>A0ABN2WKC6_9MICO</name>
<comment type="similarity">
    <text evidence="2 8">Belongs to the 4-toluene sulfonate uptake permease (TSUP) (TC 2.A.102) family.</text>
</comment>
<keyword evidence="6 8" id="KW-1133">Transmembrane helix</keyword>
<evidence type="ECO:0000256" key="5">
    <source>
        <dbReference type="ARBA" id="ARBA00022692"/>
    </source>
</evidence>
<evidence type="ECO:0000256" key="2">
    <source>
        <dbReference type="ARBA" id="ARBA00009142"/>
    </source>
</evidence>
<feature type="transmembrane region" description="Helical" evidence="8">
    <location>
        <begin position="194"/>
        <end position="213"/>
    </location>
</feature>
<evidence type="ECO:0000256" key="4">
    <source>
        <dbReference type="ARBA" id="ARBA00022475"/>
    </source>
</evidence>
<reference evidence="9 10" key="1">
    <citation type="journal article" date="2019" name="Int. J. Syst. Evol. Microbiol.">
        <title>The Global Catalogue of Microorganisms (GCM) 10K type strain sequencing project: providing services to taxonomists for standard genome sequencing and annotation.</title>
        <authorList>
            <consortium name="The Broad Institute Genomics Platform"/>
            <consortium name="The Broad Institute Genome Sequencing Center for Infectious Disease"/>
            <person name="Wu L."/>
            <person name="Ma J."/>
        </authorList>
    </citation>
    <scope>NUCLEOTIDE SEQUENCE [LARGE SCALE GENOMIC DNA]</scope>
    <source>
        <strain evidence="9 10">JCM 15900</strain>
    </source>
</reference>